<evidence type="ECO:0000259" key="5">
    <source>
        <dbReference type="PROSITE" id="PS50240"/>
    </source>
</evidence>
<keyword evidence="2" id="KW-0964">Secreted</keyword>
<dbReference type="InterPro" id="IPR001254">
    <property type="entry name" value="Trypsin_dom"/>
</dbReference>
<dbReference type="PRINTS" id="PR00722">
    <property type="entry name" value="CHYMOTRYPSIN"/>
</dbReference>
<feature type="compositionally biased region" description="Pro residues" evidence="4">
    <location>
        <begin position="506"/>
        <end position="516"/>
    </location>
</feature>
<feature type="compositionally biased region" description="Low complexity" evidence="4">
    <location>
        <begin position="135"/>
        <end position="156"/>
    </location>
</feature>
<dbReference type="PROSITE" id="PS50240">
    <property type="entry name" value="TRYPSIN_DOM"/>
    <property type="match status" value="1"/>
</dbReference>
<evidence type="ECO:0000256" key="1">
    <source>
        <dbReference type="ARBA" id="ARBA00004613"/>
    </source>
</evidence>
<name>A0A7R8X349_9CRUS</name>
<feature type="compositionally biased region" description="Low complexity" evidence="4">
    <location>
        <begin position="585"/>
        <end position="634"/>
    </location>
</feature>
<feature type="compositionally biased region" description="Polar residues" evidence="4">
    <location>
        <begin position="455"/>
        <end position="467"/>
    </location>
</feature>
<dbReference type="SUPFAM" id="SSF50494">
    <property type="entry name" value="Trypsin-like serine proteases"/>
    <property type="match status" value="1"/>
</dbReference>
<dbReference type="PANTHER" id="PTHR24258">
    <property type="entry name" value="SERINE PROTEASE-RELATED"/>
    <property type="match status" value="1"/>
</dbReference>
<dbReference type="Gene3D" id="2.40.10.10">
    <property type="entry name" value="Trypsin-like serine proteases"/>
    <property type="match status" value="1"/>
</dbReference>
<evidence type="ECO:0000256" key="3">
    <source>
        <dbReference type="ARBA" id="ARBA00023157"/>
    </source>
</evidence>
<dbReference type="InterPro" id="IPR041515">
    <property type="entry name" value="PPAF-2-like_Clip"/>
</dbReference>
<feature type="compositionally biased region" description="Pro residues" evidence="4">
    <location>
        <begin position="420"/>
        <end position="430"/>
    </location>
</feature>
<gene>
    <name evidence="6" type="ORF">DSTB1V02_LOCUS2845</name>
</gene>
<dbReference type="Pfam" id="PF18399">
    <property type="entry name" value="CLIP_SPH_Scar"/>
    <property type="match status" value="1"/>
</dbReference>
<evidence type="ECO:0000256" key="4">
    <source>
        <dbReference type="SAM" id="MobiDB-lite"/>
    </source>
</evidence>
<dbReference type="EMBL" id="LR899850">
    <property type="protein sequence ID" value="CAD7242904.1"/>
    <property type="molecule type" value="Genomic_DNA"/>
</dbReference>
<feature type="compositionally biased region" description="Low complexity" evidence="4">
    <location>
        <begin position="736"/>
        <end position="747"/>
    </location>
</feature>
<dbReference type="SMART" id="SM00020">
    <property type="entry name" value="Tryp_SPc"/>
    <property type="match status" value="1"/>
</dbReference>
<feature type="compositionally biased region" description="Pro residues" evidence="4">
    <location>
        <begin position="469"/>
        <end position="485"/>
    </location>
</feature>
<feature type="domain" description="Peptidase S1" evidence="5">
    <location>
        <begin position="983"/>
        <end position="1233"/>
    </location>
</feature>
<feature type="region of interest" description="Disordered" evidence="4">
    <location>
        <begin position="105"/>
        <end position="539"/>
    </location>
</feature>
<feature type="compositionally biased region" description="Pro residues" evidence="4">
    <location>
        <begin position="437"/>
        <end position="453"/>
    </location>
</feature>
<keyword evidence="3" id="KW-1015">Disulfide bond</keyword>
<sequence length="1238" mass="135021">MIREAMSRGWHNKGRSIQQPQVAQGDHYWWQSSMPWSSSNQKFSSVHVGASYQSGTSSCPPGCRCVPRHQCQNIASGGTGGTVEQSCGQAGQGYVCCFDGQPPQQAVDPWPLQPPGQAIDPWPQPAPRPQPPQHQPISPGGKPVVQVPPVQAPEPGYQVPPPQLQPQPQPYQPSPQPQPQPYQPPAEPQPQPYQPSPQPQPQPYQPPPQPKPIPAPTPKPKPYQPSPKPQPQPQPYQPPPQPQPQPQPYQPPPQPQPQPLPYQPPPQPQPQPQPYQPPPQPKPKPYPAPAPKPKPYQPSPQPQPQPYQPSPQPQPQPYQPPPQPQPQPLPYQPPPQPQPQPLPYQPPPQPQPQPYQPPPQPKPKPYPAPAPKPKPYQPSPQPQPQPQPYQPPPQPQPQPYQPPAEPQPQPYQPQEQLQPQPYPAPSPQPKPHSKPSQPQPQLEPYPQPKPAPSPQTTLKPSYQSVELQPQPPLPIPSPQAYPSPQPVSGYQEQVAPKPSIVQSAPAPAPVQPPPAPQLLVEPTPDPWPQPTGSAKPVPVLPPIGGGLLVAVKTFKPRPASSFPQKPVYNQPSFQPSAPRIPSQPPQSAYQPPAPAPSYQAPAQSYQAPAPSYQAPAQSYQAPAPSYQAPAQPAYRPQPAPAPYQPYTGPLAESSPHPGCAAALLCVYENDCNATGYIKKTRDVLDEQNTFRVAVTPCRNTEQQFIGVCCRDPDYVDPWPGGMMMMGNFPKDKRSVPDPFSPLSSSPSEGEEKPKPVVVLQDLFALDAGIEKETLSEVDTLPEEAPPVDSLNIPAEAPSQYEDVPVEAPLQNVQEGEIKAEDPEVMVESAPLALERKQPANKHPKCGVEFDCVSFSHCDENGNIIADGSGIIDLRDTRRSNCNIEDGSPGICCRKPPAESCPQGHQCVIGDDGFCPKYPIFDGTGVIDPRIRPRSCLLDSTGALGVCCRPLPAIPVGCGVRHPEGIQVPSVEGDLLDRIKNPGILPANEARFAEFPWQAMLYRIKGDGVNEFVCGATLLNERFLLTAAHCVLKNHTLHAAAELKVRLGEWEINSSAEPIPYLDVPIAALYPHPEYQHGPEINDIAILEMAYPIAYNYHINRICLPNAKKTAQLKGLRCLATGWGKDAFDGKYQQVLKKVDVPLVEHKKCQSALQNTRLTKYFLLHPNFICAGGEENKDACTGDGGGPLMCPRAEDGRYILTGITSWGIGCGKKDVPGVYVRVDAFLPWIESITGVINRA</sequence>
<dbReference type="Pfam" id="PF00089">
    <property type="entry name" value="Trypsin"/>
    <property type="match status" value="1"/>
</dbReference>
<dbReference type="InterPro" id="IPR040973">
    <property type="entry name" value="CLIP_SPH_Scar"/>
</dbReference>
<feature type="compositionally biased region" description="Pro residues" evidence="4">
    <location>
        <begin position="122"/>
        <end position="134"/>
    </location>
</feature>
<evidence type="ECO:0000256" key="2">
    <source>
        <dbReference type="ARBA" id="ARBA00022525"/>
    </source>
</evidence>
<dbReference type="PANTHER" id="PTHR24258:SF129">
    <property type="entry name" value="LP15124P-RELATED"/>
    <property type="match status" value="1"/>
</dbReference>
<dbReference type="Proteomes" id="UP000677054">
    <property type="component" value="Unassembled WGS sequence"/>
</dbReference>
<dbReference type="AlphaFoldDB" id="A0A7R8X349"/>
<feature type="region of interest" description="Disordered" evidence="4">
    <location>
        <begin position="732"/>
        <end position="754"/>
    </location>
</feature>
<feature type="compositionally biased region" description="Polar residues" evidence="4">
    <location>
        <begin position="561"/>
        <end position="575"/>
    </location>
</feature>
<dbReference type="InterPro" id="IPR001314">
    <property type="entry name" value="Peptidase_S1A"/>
</dbReference>
<dbReference type="InterPro" id="IPR009003">
    <property type="entry name" value="Peptidase_S1_PA"/>
</dbReference>
<dbReference type="GO" id="GO:0006508">
    <property type="term" value="P:proteolysis"/>
    <property type="evidence" value="ECO:0007669"/>
    <property type="project" value="InterPro"/>
</dbReference>
<dbReference type="CDD" id="cd00190">
    <property type="entry name" value="Tryp_SPc"/>
    <property type="match status" value="1"/>
</dbReference>
<proteinExistence type="predicted"/>
<dbReference type="EMBL" id="CAJPEV010000333">
    <property type="protein sequence ID" value="CAG0884122.1"/>
    <property type="molecule type" value="Genomic_DNA"/>
</dbReference>
<dbReference type="InterPro" id="IPR043504">
    <property type="entry name" value="Peptidase_S1_PA_chymotrypsin"/>
</dbReference>
<feature type="compositionally biased region" description="Pro residues" evidence="4">
    <location>
        <begin position="158"/>
        <end position="411"/>
    </location>
</feature>
<dbReference type="FunFam" id="2.40.10.10:FF:000038">
    <property type="entry name" value="Serine protease"/>
    <property type="match status" value="1"/>
</dbReference>
<feature type="region of interest" description="Disordered" evidence="4">
    <location>
        <begin position="559"/>
        <end position="647"/>
    </location>
</feature>
<accession>A0A7R8X349</accession>
<dbReference type="Pfam" id="PF18322">
    <property type="entry name" value="CLIP_1"/>
    <property type="match status" value="1"/>
</dbReference>
<dbReference type="GO" id="GO:0004252">
    <property type="term" value="F:serine-type endopeptidase activity"/>
    <property type="evidence" value="ECO:0007669"/>
    <property type="project" value="InterPro"/>
</dbReference>
<keyword evidence="7" id="KW-1185">Reference proteome</keyword>
<evidence type="ECO:0000313" key="7">
    <source>
        <dbReference type="Proteomes" id="UP000677054"/>
    </source>
</evidence>
<protein>
    <recommendedName>
        <fullName evidence="5">Peptidase S1 domain-containing protein</fullName>
    </recommendedName>
</protein>
<comment type="subcellular location">
    <subcellularLocation>
        <location evidence="1">Secreted</location>
    </subcellularLocation>
</comment>
<dbReference type="PROSITE" id="PS00134">
    <property type="entry name" value="TRYPSIN_HIS"/>
    <property type="match status" value="1"/>
</dbReference>
<dbReference type="InterPro" id="IPR018114">
    <property type="entry name" value="TRYPSIN_HIS"/>
</dbReference>
<dbReference type="GO" id="GO:0005576">
    <property type="term" value="C:extracellular region"/>
    <property type="evidence" value="ECO:0007669"/>
    <property type="project" value="UniProtKB-SubCell"/>
</dbReference>
<dbReference type="OrthoDB" id="160172at2759"/>
<evidence type="ECO:0000313" key="6">
    <source>
        <dbReference type="EMBL" id="CAD7242904.1"/>
    </source>
</evidence>
<organism evidence="6">
    <name type="scientific">Darwinula stevensoni</name>
    <dbReference type="NCBI Taxonomy" id="69355"/>
    <lineage>
        <taxon>Eukaryota</taxon>
        <taxon>Metazoa</taxon>
        <taxon>Ecdysozoa</taxon>
        <taxon>Arthropoda</taxon>
        <taxon>Crustacea</taxon>
        <taxon>Oligostraca</taxon>
        <taxon>Ostracoda</taxon>
        <taxon>Podocopa</taxon>
        <taxon>Podocopida</taxon>
        <taxon>Darwinulocopina</taxon>
        <taxon>Darwinuloidea</taxon>
        <taxon>Darwinulidae</taxon>
        <taxon>Darwinula</taxon>
    </lineage>
</organism>
<reference evidence="6" key="1">
    <citation type="submission" date="2020-11" db="EMBL/GenBank/DDBJ databases">
        <authorList>
            <person name="Tran Van P."/>
        </authorList>
    </citation>
    <scope>NUCLEOTIDE SEQUENCE</scope>
</reference>